<dbReference type="PANTHER" id="PTHR35186:SF4">
    <property type="entry name" value="PRION-INHIBITION AND PROPAGATION HELO DOMAIN-CONTAINING PROTEIN"/>
    <property type="match status" value="1"/>
</dbReference>
<gene>
    <name evidence="3" type="ORF">B0H63DRAFT_476666</name>
</gene>
<accession>A0AAE0TWC6</accession>
<protein>
    <recommendedName>
        <fullName evidence="2">DUF7580 domain-containing protein</fullName>
    </recommendedName>
</protein>
<evidence type="ECO:0000313" key="4">
    <source>
        <dbReference type="Proteomes" id="UP001285441"/>
    </source>
</evidence>
<organism evidence="3 4">
    <name type="scientific">Podospora didyma</name>
    <dbReference type="NCBI Taxonomy" id="330526"/>
    <lineage>
        <taxon>Eukaryota</taxon>
        <taxon>Fungi</taxon>
        <taxon>Dikarya</taxon>
        <taxon>Ascomycota</taxon>
        <taxon>Pezizomycotina</taxon>
        <taxon>Sordariomycetes</taxon>
        <taxon>Sordariomycetidae</taxon>
        <taxon>Sordariales</taxon>
        <taxon>Podosporaceae</taxon>
        <taxon>Podospora</taxon>
    </lineage>
</organism>
<dbReference type="EMBL" id="JAULSW010000005">
    <property type="protein sequence ID" value="KAK3381820.1"/>
    <property type="molecule type" value="Genomic_DNA"/>
</dbReference>
<feature type="region of interest" description="Disordered" evidence="1">
    <location>
        <begin position="254"/>
        <end position="301"/>
    </location>
</feature>
<evidence type="ECO:0000256" key="1">
    <source>
        <dbReference type="SAM" id="MobiDB-lite"/>
    </source>
</evidence>
<dbReference type="AlphaFoldDB" id="A0AAE0TWC6"/>
<name>A0AAE0TWC6_9PEZI</name>
<dbReference type="Pfam" id="PF24476">
    <property type="entry name" value="DUF7580"/>
    <property type="match status" value="1"/>
</dbReference>
<feature type="compositionally biased region" description="Polar residues" evidence="1">
    <location>
        <begin position="254"/>
        <end position="278"/>
    </location>
</feature>
<sequence>MEVAGVVLGAMPIALYALDSYRRCLRVTRDVIKYEGTLETFRLHIFIQKRQLQVTLQNIGLHLNDGQLPTKLELKEHLGRLYPDGHAEFMSILAQMEAIFGKLLEKLDVDPQGKPKWTSESPDRASWNWKRIKRGLGGSEREELVRQLQYWNTALGEVFEKAEIPLDVDGPQVQRLKSRFNLSACNDIRTKARCVYDALARTWQCSCPDHRANLGVSWHLDVDKGPSPLAINILSRDGTWRPVTVDIQEHEVSLATTPNSQSEQEITSPSTLPYTSTESSKKKGKRRVSFWPPSIKRAPAQPPAAMNLAAMSTQLAASPHTLSPSPSIPDTIHVTCVCDFISKCQHAVPGLIEHDDQHSMATRRLILRSIQGLPRPRQPAFLALSDFLAINASSRWSTSAARPSADPPSISRPSGLSRKERFSIAAAATWAVLYLCGTPWLKEEDWSLSAAIQLGVDSEDMSSRQPSISCKFKSMNHESTVSNMRSEQDTNQPLTKIRNKILFALGVLLTELCLNTTLHNLRLESGQDTTQPPSEAETYELAQRQTERVYLDAGQLYGYAVKRCLRCDFPDQDSMQSFDFAQFRRHFFNLVVAPVHATYVVQRL</sequence>
<keyword evidence="4" id="KW-1185">Reference proteome</keyword>
<reference evidence="3" key="1">
    <citation type="journal article" date="2023" name="Mol. Phylogenet. Evol.">
        <title>Genome-scale phylogeny and comparative genomics of the fungal order Sordariales.</title>
        <authorList>
            <person name="Hensen N."/>
            <person name="Bonometti L."/>
            <person name="Westerberg I."/>
            <person name="Brannstrom I.O."/>
            <person name="Guillou S."/>
            <person name="Cros-Aarteil S."/>
            <person name="Calhoun S."/>
            <person name="Haridas S."/>
            <person name="Kuo A."/>
            <person name="Mondo S."/>
            <person name="Pangilinan J."/>
            <person name="Riley R."/>
            <person name="LaButti K."/>
            <person name="Andreopoulos B."/>
            <person name="Lipzen A."/>
            <person name="Chen C."/>
            <person name="Yan M."/>
            <person name="Daum C."/>
            <person name="Ng V."/>
            <person name="Clum A."/>
            <person name="Steindorff A."/>
            <person name="Ohm R.A."/>
            <person name="Martin F."/>
            <person name="Silar P."/>
            <person name="Natvig D.O."/>
            <person name="Lalanne C."/>
            <person name="Gautier V."/>
            <person name="Ament-Velasquez S.L."/>
            <person name="Kruys A."/>
            <person name="Hutchinson M.I."/>
            <person name="Powell A.J."/>
            <person name="Barry K."/>
            <person name="Miller A.N."/>
            <person name="Grigoriev I.V."/>
            <person name="Debuchy R."/>
            <person name="Gladieux P."/>
            <person name="Hiltunen Thoren M."/>
            <person name="Johannesson H."/>
        </authorList>
    </citation>
    <scope>NUCLEOTIDE SEQUENCE</scope>
    <source>
        <strain evidence="3">CBS 232.78</strain>
    </source>
</reference>
<dbReference type="InterPro" id="IPR056002">
    <property type="entry name" value="DUF7580"/>
</dbReference>
<comment type="caution">
    <text evidence="3">The sequence shown here is derived from an EMBL/GenBank/DDBJ whole genome shotgun (WGS) entry which is preliminary data.</text>
</comment>
<evidence type="ECO:0000259" key="2">
    <source>
        <dbReference type="Pfam" id="PF24476"/>
    </source>
</evidence>
<dbReference type="Proteomes" id="UP001285441">
    <property type="component" value="Unassembled WGS sequence"/>
</dbReference>
<feature type="domain" description="DUF7580" evidence="2">
    <location>
        <begin position="187"/>
        <end position="596"/>
    </location>
</feature>
<evidence type="ECO:0000313" key="3">
    <source>
        <dbReference type="EMBL" id="KAK3381820.1"/>
    </source>
</evidence>
<dbReference type="PANTHER" id="PTHR35186">
    <property type="entry name" value="ANK_REP_REGION DOMAIN-CONTAINING PROTEIN"/>
    <property type="match status" value="1"/>
</dbReference>
<proteinExistence type="predicted"/>
<reference evidence="3" key="2">
    <citation type="submission" date="2023-06" db="EMBL/GenBank/DDBJ databases">
        <authorList>
            <consortium name="Lawrence Berkeley National Laboratory"/>
            <person name="Haridas S."/>
            <person name="Hensen N."/>
            <person name="Bonometti L."/>
            <person name="Westerberg I."/>
            <person name="Brannstrom I.O."/>
            <person name="Guillou S."/>
            <person name="Cros-Aarteil S."/>
            <person name="Calhoun S."/>
            <person name="Kuo A."/>
            <person name="Mondo S."/>
            <person name="Pangilinan J."/>
            <person name="Riley R."/>
            <person name="LaButti K."/>
            <person name="Andreopoulos B."/>
            <person name="Lipzen A."/>
            <person name="Chen C."/>
            <person name="Yanf M."/>
            <person name="Daum C."/>
            <person name="Ng V."/>
            <person name="Clum A."/>
            <person name="Steindorff A."/>
            <person name="Ohm R."/>
            <person name="Martin F."/>
            <person name="Silar P."/>
            <person name="Natvig D."/>
            <person name="Lalanne C."/>
            <person name="Gautier V."/>
            <person name="Ament-velasquez S.L."/>
            <person name="Kruys A."/>
            <person name="Hutchinson M.I."/>
            <person name="Powell A.J."/>
            <person name="Barry K."/>
            <person name="Miller A.N."/>
            <person name="Grigoriev I.V."/>
            <person name="Debuchy R."/>
            <person name="Gladieux P."/>
            <person name="Thoren M.H."/>
            <person name="Johannesson H."/>
        </authorList>
    </citation>
    <scope>NUCLEOTIDE SEQUENCE</scope>
    <source>
        <strain evidence="3">CBS 232.78</strain>
    </source>
</reference>